<dbReference type="InterPro" id="IPR058240">
    <property type="entry name" value="rSAM_sf"/>
</dbReference>
<accession>A0A317FM18</accession>
<evidence type="ECO:0000256" key="5">
    <source>
        <dbReference type="ARBA" id="ARBA00022723"/>
    </source>
</evidence>
<evidence type="ECO:0000259" key="8">
    <source>
        <dbReference type="PROSITE" id="PS51918"/>
    </source>
</evidence>
<keyword evidence="10" id="KW-1185">Reference proteome</keyword>
<dbReference type="GO" id="GO:0003824">
    <property type="term" value="F:catalytic activity"/>
    <property type="evidence" value="ECO:0007669"/>
    <property type="project" value="InterPro"/>
</dbReference>
<evidence type="ECO:0000256" key="3">
    <source>
        <dbReference type="ARBA" id="ARBA00022679"/>
    </source>
</evidence>
<dbReference type="SUPFAM" id="SSF102114">
    <property type="entry name" value="Radical SAM enzymes"/>
    <property type="match status" value="1"/>
</dbReference>
<dbReference type="Gene3D" id="3.80.30.20">
    <property type="entry name" value="tm_1862 like domain"/>
    <property type="match status" value="1"/>
</dbReference>
<dbReference type="GO" id="GO:0046872">
    <property type="term" value="F:metal ion binding"/>
    <property type="evidence" value="ECO:0007669"/>
    <property type="project" value="UniProtKB-KW"/>
</dbReference>
<evidence type="ECO:0000256" key="2">
    <source>
        <dbReference type="ARBA" id="ARBA00022603"/>
    </source>
</evidence>
<evidence type="ECO:0000256" key="7">
    <source>
        <dbReference type="ARBA" id="ARBA00023014"/>
    </source>
</evidence>
<keyword evidence="7" id="KW-0411">Iron-sulfur</keyword>
<dbReference type="SFLD" id="SFLDS00029">
    <property type="entry name" value="Radical_SAM"/>
    <property type="match status" value="1"/>
</dbReference>
<dbReference type="SFLD" id="SFLDG01082">
    <property type="entry name" value="B12-binding_domain_containing"/>
    <property type="match status" value="1"/>
</dbReference>
<keyword evidence="4" id="KW-0949">S-adenosyl-L-methionine</keyword>
<organism evidence="9 10">
    <name type="scientific">Falsiroseomonas bella</name>
    <dbReference type="NCBI Taxonomy" id="2184016"/>
    <lineage>
        <taxon>Bacteria</taxon>
        <taxon>Pseudomonadati</taxon>
        <taxon>Pseudomonadota</taxon>
        <taxon>Alphaproteobacteria</taxon>
        <taxon>Acetobacterales</taxon>
        <taxon>Roseomonadaceae</taxon>
        <taxon>Falsiroseomonas</taxon>
    </lineage>
</organism>
<dbReference type="InterPro" id="IPR007197">
    <property type="entry name" value="rSAM"/>
</dbReference>
<protein>
    <recommendedName>
        <fullName evidence="8">Radical SAM core domain-containing protein</fullName>
    </recommendedName>
</protein>
<dbReference type="SMART" id="SM00729">
    <property type="entry name" value="Elp3"/>
    <property type="match status" value="1"/>
</dbReference>
<dbReference type="EMBL" id="QGNA01000001">
    <property type="protein sequence ID" value="PWS38636.1"/>
    <property type="molecule type" value="Genomic_DNA"/>
</dbReference>
<evidence type="ECO:0000256" key="6">
    <source>
        <dbReference type="ARBA" id="ARBA00023004"/>
    </source>
</evidence>
<dbReference type="PANTHER" id="PTHR43409:SF7">
    <property type="entry name" value="BLL1977 PROTEIN"/>
    <property type="match status" value="1"/>
</dbReference>
<evidence type="ECO:0000313" key="10">
    <source>
        <dbReference type="Proteomes" id="UP000245765"/>
    </source>
</evidence>
<keyword evidence="3" id="KW-0808">Transferase</keyword>
<name>A0A317FM18_9PROT</name>
<gene>
    <name evidence="9" type="ORF">DFH01_05030</name>
</gene>
<dbReference type="PROSITE" id="PS51918">
    <property type="entry name" value="RADICAL_SAM"/>
    <property type="match status" value="1"/>
</dbReference>
<evidence type="ECO:0000256" key="1">
    <source>
        <dbReference type="ARBA" id="ARBA00001966"/>
    </source>
</evidence>
<dbReference type="Pfam" id="PF04055">
    <property type="entry name" value="Radical_SAM"/>
    <property type="match status" value="1"/>
</dbReference>
<dbReference type="PANTHER" id="PTHR43409">
    <property type="entry name" value="ANAEROBIC MAGNESIUM-PROTOPORPHYRIN IX MONOMETHYL ESTER CYCLASE-RELATED"/>
    <property type="match status" value="1"/>
</dbReference>
<dbReference type="AlphaFoldDB" id="A0A317FM18"/>
<keyword evidence="2" id="KW-0489">Methyltransferase</keyword>
<dbReference type="InterPro" id="IPR034466">
    <property type="entry name" value="Methyltransferase_Class_B"/>
</dbReference>
<evidence type="ECO:0000256" key="4">
    <source>
        <dbReference type="ARBA" id="ARBA00022691"/>
    </source>
</evidence>
<dbReference type="Proteomes" id="UP000245765">
    <property type="component" value="Unassembled WGS sequence"/>
</dbReference>
<keyword evidence="5" id="KW-0479">Metal-binding</keyword>
<comment type="cofactor">
    <cofactor evidence="1">
        <name>[4Fe-4S] cluster</name>
        <dbReference type="ChEBI" id="CHEBI:49883"/>
    </cofactor>
</comment>
<dbReference type="InterPro" id="IPR006638">
    <property type="entry name" value="Elp3/MiaA/NifB-like_rSAM"/>
</dbReference>
<evidence type="ECO:0000313" key="9">
    <source>
        <dbReference type="EMBL" id="PWS38636.1"/>
    </source>
</evidence>
<dbReference type="InterPro" id="IPR051198">
    <property type="entry name" value="BchE-like"/>
</dbReference>
<keyword evidence="6" id="KW-0408">Iron</keyword>
<reference evidence="10" key="1">
    <citation type="submission" date="2018-05" db="EMBL/GenBank/DDBJ databases">
        <authorList>
            <person name="Du Z."/>
            <person name="Wang X."/>
        </authorList>
    </citation>
    <scope>NUCLEOTIDE SEQUENCE [LARGE SCALE GENOMIC DNA]</scope>
    <source>
        <strain evidence="10">CQN31</strain>
    </source>
</reference>
<proteinExistence type="predicted"/>
<dbReference type="CDD" id="cd01335">
    <property type="entry name" value="Radical_SAM"/>
    <property type="match status" value="1"/>
</dbReference>
<feature type="domain" description="Radical SAM core" evidence="8">
    <location>
        <begin position="222"/>
        <end position="456"/>
    </location>
</feature>
<dbReference type="InterPro" id="IPR023404">
    <property type="entry name" value="rSAM_horseshoe"/>
</dbReference>
<sequence>MARPDTGSMRMVAACLMQLPSPPRRNVFREWAGGMGTSLASDRTVPGHDPGYYDIPFSTLLYVARVLEQEGVPYRYVDGQASAAFDRDAFLRGIAADQPKVLVTVVNIPSLEPDLELIGAARAAAPGLRVILLGPTAKWFKDRILREGHADFVMEEAEELLTGRNVAKLVAGEDVSALEGGSAWDGAALRAQPSRTAMKTLDFVDFPAYHLLDFSRYESDYYFGEKMRYATVFTTKGCPYKCGYCPYPFGFGNRLIYRSPAKVGDDIERLVREHGVKQILFRDQVFTINRKHAAAVCEELIRRDLGIRWVCETRYDVVDEAMLDLMYRSGCREIHYGLESGDPEMFGAVAKSDGPQSLDLFEKVIGWTKARGIRCHTHLIVGMPDESWETVHNTGRWLRKVKPDSIQLAYFMPYPGTPMHKELKESMALGDPDAIDWEDFGSFTRPVMPTKHMTKDEVKRAKELLSWDLRYSLMERLGMRVKRMLGLRAAA</sequence>
<dbReference type="SFLD" id="SFLDG01123">
    <property type="entry name" value="methyltransferase_(Class_B)"/>
    <property type="match status" value="1"/>
</dbReference>
<dbReference type="GO" id="GO:0051539">
    <property type="term" value="F:4 iron, 4 sulfur cluster binding"/>
    <property type="evidence" value="ECO:0007669"/>
    <property type="project" value="UniProtKB-KW"/>
</dbReference>
<comment type="caution">
    <text evidence="9">The sequence shown here is derived from an EMBL/GenBank/DDBJ whole genome shotgun (WGS) entry which is preliminary data.</text>
</comment>